<dbReference type="InterPro" id="IPR016181">
    <property type="entry name" value="Acyl_CoA_acyltransferase"/>
</dbReference>
<dbReference type="Proteomes" id="UP000195208">
    <property type="component" value="Unassembled WGS sequence"/>
</dbReference>
<evidence type="ECO:0000259" key="3">
    <source>
        <dbReference type="PROSITE" id="PS51186"/>
    </source>
</evidence>
<dbReference type="InterPro" id="IPR000182">
    <property type="entry name" value="GNAT_dom"/>
</dbReference>
<dbReference type="GO" id="GO:0016747">
    <property type="term" value="F:acyltransferase activity, transferring groups other than amino-acyl groups"/>
    <property type="evidence" value="ECO:0007669"/>
    <property type="project" value="InterPro"/>
</dbReference>
<dbReference type="EMBL" id="WMFL01000058">
    <property type="protein sequence ID" value="NJI02068.1"/>
    <property type="molecule type" value="Genomic_DNA"/>
</dbReference>
<proteinExistence type="predicted"/>
<dbReference type="Gene3D" id="3.40.630.30">
    <property type="match status" value="1"/>
</dbReference>
<keyword evidence="2" id="KW-0012">Acyltransferase</keyword>
<keyword evidence="1" id="KW-0808">Transferase</keyword>
<dbReference type="InterPro" id="IPR050832">
    <property type="entry name" value="Bact_Acetyltransf"/>
</dbReference>
<evidence type="ECO:0000313" key="6">
    <source>
        <dbReference type="Proteomes" id="UP000195208"/>
    </source>
</evidence>
<dbReference type="Proteomes" id="UP000646308">
    <property type="component" value="Unassembled WGS sequence"/>
</dbReference>
<feature type="domain" description="N-acetyltransferase" evidence="3">
    <location>
        <begin position="3"/>
        <end position="168"/>
    </location>
</feature>
<dbReference type="PANTHER" id="PTHR43877:SF2">
    <property type="entry name" value="AMINOALKYLPHOSPHONATE N-ACETYLTRANSFERASE-RELATED"/>
    <property type="match status" value="1"/>
</dbReference>
<dbReference type="PANTHER" id="PTHR43877">
    <property type="entry name" value="AMINOALKYLPHOSPHONATE N-ACETYLTRANSFERASE-RELATED-RELATED"/>
    <property type="match status" value="1"/>
</dbReference>
<dbReference type="KEGG" id="sagq:EP23_11740"/>
<reference evidence="5 6" key="1">
    <citation type="submission" date="2017-04" db="EMBL/GenBank/DDBJ databases">
        <title>Staphylococcus agnetis, a potential pathogen in the broiler production.</title>
        <authorList>
            <person name="Poulsen L."/>
        </authorList>
    </citation>
    <scope>NUCLEOTIDE SEQUENCE [LARGE SCALE GENOMIC DNA]</scope>
    <source>
        <strain evidence="5 6">723_310714_2_2_spleen</strain>
    </source>
</reference>
<keyword evidence="6" id="KW-1185">Reference proteome</keyword>
<dbReference type="PROSITE" id="PS51186">
    <property type="entry name" value="GNAT"/>
    <property type="match status" value="1"/>
</dbReference>
<evidence type="ECO:0000256" key="2">
    <source>
        <dbReference type="ARBA" id="ARBA00023315"/>
    </source>
</evidence>
<dbReference type="AlphaFoldDB" id="A0A085UEV0"/>
<protein>
    <submittedName>
        <fullName evidence="4">GNAT family N-acetyltransferase</fullName>
    </submittedName>
</protein>
<dbReference type="OrthoDB" id="9773249at2"/>
<gene>
    <name evidence="5" type="ORF">B9M88_07355</name>
    <name evidence="4" type="ORF">GLV84_04245</name>
</gene>
<dbReference type="RefSeq" id="WP_037566415.1">
    <property type="nucleotide sequence ID" value="NZ_CP009623.1"/>
</dbReference>
<dbReference type="GeneID" id="57690851"/>
<dbReference type="Pfam" id="PF00583">
    <property type="entry name" value="Acetyltransf_1"/>
    <property type="match status" value="1"/>
</dbReference>
<comment type="caution">
    <text evidence="4">The sequence shown here is derived from an EMBL/GenBank/DDBJ whole genome shotgun (WGS) entry which is preliminary data.</text>
</comment>
<evidence type="ECO:0000313" key="5">
    <source>
        <dbReference type="EMBL" id="OTW30857.1"/>
    </source>
</evidence>
<name>A0A085UEV0_9STAP</name>
<accession>A0A085UEV0</accession>
<dbReference type="CDD" id="cd04301">
    <property type="entry name" value="NAT_SF"/>
    <property type="match status" value="1"/>
</dbReference>
<organism evidence="4 7">
    <name type="scientific">Staphylococcus agnetis</name>
    <dbReference type="NCBI Taxonomy" id="985762"/>
    <lineage>
        <taxon>Bacteria</taxon>
        <taxon>Bacillati</taxon>
        <taxon>Bacillota</taxon>
        <taxon>Bacilli</taxon>
        <taxon>Bacillales</taxon>
        <taxon>Staphylococcaceae</taxon>
        <taxon>Staphylococcus</taxon>
    </lineage>
</organism>
<evidence type="ECO:0000313" key="4">
    <source>
        <dbReference type="EMBL" id="NJI02068.1"/>
    </source>
</evidence>
<reference evidence="4" key="2">
    <citation type="submission" date="2019-11" db="EMBL/GenBank/DDBJ databases">
        <title>Whole genome comparisons of Staphylococcus agnetis isolates from cattle and chickens.</title>
        <authorList>
            <person name="Rhoads D."/>
            <person name="Shwani A."/>
            <person name="Adkins P."/>
            <person name="Calcutt M."/>
            <person name="Middleton J."/>
        </authorList>
    </citation>
    <scope>NUCLEOTIDE SEQUENCE</scope>
    <source>
        <strain evidence="4">1387</strain>
    </source>
</reference>
<sequence length="168" mass="19363">MSLNIREISINDVEAFTTLMQKVYDESEYMLYAPGEYVPSLEYAISNLEEVITSPHLAILVAEKSDMLVGYITIVSKKLHRIEHKARIAMGVLNQEQGFGIGQALLDACKNWCRDHQMTRIELTVVTDNTSAYRLYKRAGFKVEGEMQHTLKIDDQYFNEYMMAYIVH</sequence>
<evidence type="ECO:0000313" key="7">
    <source>
        <dbReference type="Proteomes" id="UP000646308"/>
    </source>
</evidence>
<dbReference type="SUPFAM" id="SSF55729">
    <property type="entry name" value="Acyl-CoA N-acyltransferases (Nat)"/>
    <property type="match status" value="1"/>
</dbReference>
<dbReference type="EMBL" id="NEFX01000014">
    <property type="protein sequence ID" value="OTW30857.1"/>
    <property type="molecule type" value="Genomic_DNA"/>
</dbReference>
<evidence type="ECO:0000256" key="1">
    <source>
        <dbReference type="ARBA" id="ARBA00022679"/>
    </source>
</evidence>
<dbReference type="eggNOG" id="COG1247">
    <property type="taxonomic scope" value="Bacteria"/>
</dbReference>